<dbReference type="RefSeq" id="WP_167364843.1">
    <property type="nucleotide sequence ID" value="NZ_FNEC01000037.1"/>
</dbReference>
<name>A0A239N0R7_9PSED</name>
<gene>
    <name evidence="1" type="ORF">SAMN05216189_103711</name>
    <name evidence="2" type="ORF">SAMN06295949_13371</name>
</gene>
<dbReference type="EMBL" id="FZPC01000033">
    <property type="protein sequence ID" value="SNT48014.1"/>
    <property type="molecule type" value="Genomic_DNA"/>
</dbReference>
<organism evidence="1 4">
    <name type="scientific">Pseudomonas delhiensis</name>
    <dbReference type="NCBI Taxonomy" id="366289"/>
    <lineage>
        <taxon>Bacteria</taxon>
        <taxon>Pseudomonadati</taxon>
        <taxon>Pseudomonadota</taxon>
        <taxon>Gammaproteobacteria</taxon>
        <taxon>Pseudomonadales</taxon>
        <taxon>Pseudomonadaceae</taxon>
        <taxon>Pseudomonas</taxon>
    </lineage>
</organism>
<dbReference type="AlphaFoldDB" id="A0A239N0R7"/>
<protein>
    <submittedName>
        <fullName evidence="1">Uncharacterized protein</fullName>
    </submittedName>
</protein>
<proteinExistence type="predicted"/>
<sequence length="56" mass="6392">MDQPRKFYQASYGVHLPYNKRMCFGCNQVKPRDKAPASKAWRCADCKAKAGEARNV</sequence>
<dbReference type="Proteomes" id="UP000198309">
    <property type="component" value="Unassembled WGS sequence"/>
</dbReference>
<accession>A0A239N0R7</accession>
<dbReference type="Proteomes" id="UP000199693">
    <property type="component" value="Unassembled WGS sequence"/>
</dbReference>
<reference evidence="2 3" key="2">
    <citation type="submission" date="2017-06" db="EMBL/GenBank/DDBJ databases">
        <authorList>
            <person name="Varghese N."/>
            <person name="Submissions S."/>
        </authorList>
    </citation>
    <scope>NUCLEOTIDE SEQUENCE [LARGE SCALE GENOMIC DNA]</scope>
    <source>
        <strain evidence="2 3">RLD-1</strain>
    </source>
</reference>
<dbReference type="EMBL" id="FNEC01000037">
    <property type="protein sequence ID" value="SDK39722.1"/>
    <property type="molecule type" value="Genomic_DNA"/>
</dbReference>
<evidence type="ECO:0000313" key="2">
    <source>
        <dbReference type="EMBL" id="SNT48014.1"/>
    </source>
</evidence>
<keyword evidence="3" id="KW-1185">Reference proteome</keyword>
<evidence type="ECO:0000313" key="3">
    <source>
        <dbReference type="Proteomes" id="UP000198309"/>
    </source>
</evidence>
<evidence type="ECO:0000313" key="1">
    <source>
        <dbReference type="EMBL" id="SDK39722.1"/>
    </source>
</evidence>
<evidence type="ECO:0000313" key="4">
    <source>
        <dbReference type="Proteomes" id="UP000199693"/>
    </source>
</evidence>
<reference evidence="1 4" key="1">
    <citation type="submission" date="2016-10" db="EMBL/GenBank/DDBJ databases">
        <authorList>
            <person name="de Groot N.N."/>
        </authorList>
    </citation>
    <scope>NUCLEOTIDE SEQUENCE [LARGE SCALE GENOMIC DNA]</scope>
    <source>
        <strain evidence="1 4">CCM 7361</strain>
    </source>
</reference>